<gene>
    <name evidence="2" type="ORF">PDESU_01141</name>
</gene>
<evidence type="ECO:0008006" key="4">
    <source>
        <dbReference type="Google" id="ProtNLM"/>
    </source>
</evidence>
<evidence type="ECO:0000313" key="3">
    <source>
        <dbReference type="Proteomes" id="UP000366872"/>
    </source>
</evidence>
<evidence type="ECO:0000256" key="1">
    <source>
        <dbReference type="SAM" id="SignalP"/>
    </source>
</evidence>
<protein>
    <recommendedName>
        <fullName evidence="4">PEP-CTERM protein-sorting domain-containing protein</fullName>
    </recommendedName>
</protein>
<feature type="chain" id="PRO_5025672617" description="PEP-CTERM protein-sorting domain-containing protein" evidence="1">
    <location>
        <begin position="23"/>
        <end position="260"/>
    </location>
</feature>
<dbReference type="InterPro" id="IPR013424">
    <property type="entry name" value="Ice-binding_C"/>
</dbReference>
<organism evidence="2 3">
    <name type="scientific">Pontiella desulfatans</name>
    <dbReference type="NCBI Taxonomy" id="2750659"/>
    <lineage>
        <taxon>Bacteria</taxon>
        <taxon>Pseudomonadati</taxon>
        <taxon>Kiritimatiellota</taxon>
        <taxon>Kiritimatiellia</taxon>
        <taxon>Kiritimatiellales</taxon>
        <taxon>Pontiellaceae</taxon>
        <taxon>Pontiella</taxon>
    </lineage>
</organism>
<accession>A0A6C2TXY3</accession>
<proteinExistence type="predicted"/>
<keyword evidence="1" id="KW-0732">Signal</keyword>
<keyword evidence="3" id="KW-1185">Reference proteome</keyword>
<name>A0A6C2TXY3_PONDE</name>
<dbReference type="EMBL" id="CAAHFG010000001">
    <property type="protein sequence ID" value="VGO12588.1"/>
    <property type="molecule type" value="Genomic_DNA"/>
</dbReference>
<dbReference type="RefSeq" id="WP_136078236.1">
    <property type="nucleotide sequence ID" value="NZ_CAAHFG010000001.1"/>
</dbReference>
<dbReference type="NCBIfam" id="TIGR02595">
    <property type="entry name" value="PEP_CTERM"/>
    <property type="match status" value="1"/>
</dbReference>
<feature type="signal peptide" evidence="1">
    <location>
        <begin position="1"/>
        <end position="22"/>
    </location>
</feature>
<reference evidence="2 3" key="1">
    <citation type="submission" date="2019-04" db="EMBL/GenBank/DDBJ databases">
        <authorList>
            <person name="Van Vliet M D."/>
        </authorList>
    </citation>
    <scope>NUCLEOTIDE SEQUENCE [LARGE SCALE GENOMIC DNA]</scope>
    <source>
        <strain evidence="2 3">F1</strain>
    </source>
</reference>
<sequence length="260" mass="26805">MNKTILTILTCAIWGFATGAGAAVIDHFNNVGGAADLTWTGDTTGFSVEATTGSMNEGTGAFRTTSTGAAANSFVTDITAELALDTVYTFSGYIGADTTRAVNFANYAALVLMSDTSDAAAITAGTMNGYRLGIFAGDQVELQKASGAGWVTLQAGPSSGLALQDGWNVSATIDSATGNYSWGYVTGNYTDTIAEDNSGTDTAFVDPAGTTYGGFTYVVSTADTYYVDAYNMAAIPEPATLSLILGSGAGLLWIRRKFTI</sequence>
<dbReference type="Proteomes" id="UP000366872">
    <property type="component" value="Unassembled WGS sequence"/>
</dbReference>
<dbReference type="AlphaFoldDB" id="A0A6C2TXY3"/>
<evidence type="ECO:0000313" key="2">
    <source>
        <dbReference type="EMBL" id="VGO12588.1"/>
    </source>
</evidence>